<sequence length="374" mass="41439">MSESKETKPETQTGSTSALPATDSHIQLYSKFYTQACLIPKDVKEAPEEMKKRDQRILITLETITKLIFGSDGKKKARVVLYAGGALELIVALVKRSGVLNVKNIDNNGSDQAEMSKKIILSALKSIKTCVLRNPAGRARCRSSGALGMISNVFELCMMEQHATIVEEAFTTLAAMSLGDDLNALEASTEMKPFIKASKEVFPNASQMHQKTLYLDTLFAAIEKEQASFIKYLKSDNSMAAFFKNIIEAEKNKMTALHHVEDKKFSAALQHFNHSIKLVAPFLDKTKLLDDIVMDIRSNRASANSEVGNSKMCLEDTNILLNVDGIDKRELLKIHGKALIDLGRIEEGKETLAKLRIMSPDDNEVMDILNGLKL</sequence>
<name>A0A7S3PZW3_9STRA</name>
<accession>A0A7S3PZW3</accession>
<proteinExistence type="predicted"/>
<dbReference type="InterPro" id="IPR011990">
    <property type="entry name" value="TPR-like_helical_dom_sf"/>
</dbReference>
<organism evidence="1">
    <name type="scientific">Chaetoceros debilis</name>
    <dbReference type="NCBI Taxonomy" id="122233"/>
    <lineage>
        <taxon>Eukaryota</taxon>
        <taxon>Sar</taxon>
        <taxon>Stramenopiles</taxon>
        <taxon>Ochrophyta</taxon>
        <taxon>Bacillariophyta</taxon>
        <taxon>Coscinodiscophyceae</taxon>
        <taxon>Chaetocerotophycidae</taxon>
        <taxon>Chaetocerotales</taxon>
        <taxon>Chaetocerotaceae</taxon>
        <taxon>Chaetoceros</taxon>
    </lineage>
</organism>
<dbReference type="AlphaFoldDB" id="A0A7S3PZW3"/>
<gene>
    <name evidence="1" type="ORF">CDEB00056_LOCUS6112</name>
</gene>
<dbReference type="EMBL" id="HBIO01008048">
    <property type="protein sequence ID" value="CAE0461271.1"/>
    <property type="molecule type" value="Transcribed_RNA"/>
</dbReference>
<dbReference type="SUPFAM" id="SSF48452">
    <property type="entry name" value="TPR-like"/>
    <property type="match status" value="1"/>
</dbReference>
<dbReference type="Gene3D" id="1.25.40.10">
    <property type="entry name" value="Tetratricopeptide repeat domain"/>
    <property type="match status" value="1"/>
</dbReference>
<evidence type="ECO:0000313" key="1">
    <source>
        <dbReference type="EMBL" id="CAE0461271.1"/>
    </source>
</evidence>
<protein>
    <submittedName>
        <fullName evidence="1">Uncharacterized protein</fullName>
    </submittedName>
</protein>
<reference evidence="1" key="1">
    <citation type="submission" date="2021-01" db="EMBL/GenBank/DDBJ databases">
        <authorList>
            <person name="Corre E."/>
            <person name="Pelletier E."/>
            <person name="Niang G."/>
            <person name="Scheremetjew M."/>
            <person name="Finn R."/>
            <person name="Kale V."/>
            <person name="Holt S."/>
            <person name="Cochrane G."/>
            <person name="Meng A."/>
            <person name="Brown T."/>
            <person name="Cohen L."/>
        </authorList>
    </citation>
    <scope>NUCLEOTIDE SEQUENCE</scope>
    <source>
        <strain evidence="1">MM31A-1</strain>
    </source>
</reference>